<keyword evidence="3 6" id="KW-0812">Transmembrane</keyword>
<feature type="transmembrane region" description="Helical" evidence="6">
    <location>
        <begin position="32"/>
        <end position="53"/>
    </location>
</feature>
<dbReference type="EMBL" id="JAMKFE010000001">
    <property type="protein sequence ID" value="MCM5678247.1"/>
    <property type="molecule type" value="Genomic_DNA"/>
</dbReference>
<feature type="transmembrane region" description="Helical" evidence="6">
    <location>
        <begin position="115"/>
        <end position="137"/>
    </location>
</feature>
<comment type="subcellular location">
    <subcellularLocation>
        <location evidence="1">Cell inner membrane</location>
        <topology evidence="1">Multi-pass membrane protein</topology>
    </subcellularLocation>
    <subcellularLocation>
        <location evidence="6">Cell membrane</location>
        <topology evidence="6">Multi-pass membrane protein</topology>
    </subcellularLocation>
</comment>
<feature type="transmembrane region" description="Helical" evidence="6">
    <location>
        <begin position="179"/>
        <end position="198"/>
    </location>
</feature>
<organism evidence="7 8">
    <name type="scientific">Caldimonas mangrovi</name>
    <dbReference type="NCBI Taxonomy" id="2944811"/>
    <lineage>
        <taxon>Bacteria</taxon>
        <taxon>Pseudomonadati</taxon>
        <taxon>Pseudomonadota</taxon>
        <taxon>Betaproteobacteria</taxon>
        <taxon>Burkholderiales</taxon>
        <taxon>Sphaerotilaceae</taxon>
        <taxon>Caldimonas</taxon>
    </lineage>
</organism>
<dbReference type="InterPro" id="IPR004670">
    <property type="entry name" value="NhaA"/>
</dbReference>
<evidence type="ECO:0000256" key="6">
    <source>
        <dbReference type="HAMAP-Rule" id="MF_01844"/>
    </source>
</evidence>
<dbReference type="Proteomes" id="UP001165541">
    <property type="component" value="Unassembled WGS sequence"/>
</dbReference>
<feature type="transmembrane region" description="Helical" evidence="6">
    <location>
        <begin position="149"/>
        <end position="167"/>
    </location>
</feature>
<feature type="transmembrane region" description="Helical" evidence="6">
    <location>
        <begin position="393"/>
        <end position="415"/>
    </location>
</feature>
<dbReference type="Gene3D" id="1.20.1530.10">
    <property type="entry name" value="Na+/H+ antiporter like domain"/>
    <property type="match status" value="1"/>
</dbReference>
<dbReference type="PANTHER" id="PTHR30341">
    <property type="entry name" value="SODIUM ION/PROTON ANTIPORTER NHAA-RELATED"/>
    <property type="match status" value="1"/>
</dbReference>
<evidence type="ECO:0000256" key="4">
    <source>
        <dbReference type="ARBA" id="ARBA00022989"/>
    </source>
</evidence>
<evidence type="ECO:0000256" key="3">
    <source>
        <dbReference type="ARBA" id="ARBA00022692"/>
    </source>
</evidence>
<dbReference type="PANTHER" id="PTHR30341:SF0">
    <property type="entry name" value="NA(+)_H(+) ANTIPORTER NHAA"/>
    <property type="match status" value="1"/>
</dbReference>
<feature type="transmembrane region" description="Helical" evidence="6">
    <location>
        <begin position="347"/>
        <end position="372"/>
    </location>
</feature>
<dbReference type="NCBIfam" id="TIGR00773">
    <property type="entry name" value="NhaA"/>
    <property type="match status" value="1"/>
</dbReference>
<gene>
    <name evidence="6 7" type="primary">nhaA</name>
    <name evidence="7" type="ORF">M8A51_01750</name>
</gene>
<accession>A0ABT0YHP7</accession>
<comment type="function">
    <text evidence="6">Na(+)/H(+) antiporter that extrudes sodium in exchange for external protons.</text>
</comment>
<keyword evidence="8" id="KW-1185">Reference proteome</keyword>
<reference evidence="7" key="1">
    <citation type="submission" date="2022-05" db="EMBL/GenBank/DDBJ databases">
        <title>Schlegelella sp. nov., isolated from mangrove soil.</title>
        <authorList>
            <person name="Liu Y."/>
            <person name="Ge X."/>
            <person name="Liu W."/>
        </authorList>
    </citation>
    <scope>NUCLEOTIDE SEQUENCE</scope>
    <source>
        <strain evidence="7">S2-27</strain>
    </source>
</reference>
<keyword evidence="6" id="KW-0813">Transport</keyword>
<name>A0ABT0YHP7_9BURK</name>
<keyword evidence="5 6" id="KW-0472">Membrane</keyword>
<protein>
    <recommendedName>
        <fullName evidence="6">Na(+)/H(+) antiporter NhaA</fullName>
    </recommendedName>
    <alternativeName>
        <fullName evidence="6">Sodium/proton antiporter NhaA</fullName>
    </alternativeName>
</protein>
<comment type="similarity">
    <text evidence="6">Belongs to the NhaA Na(+)/H(+) (TC 2.A.33) antiporter family.</text>
</comment>
<proteinExistence type="inferred from homology"/>
<keyword evidence="6" id="KW-0050">Antiport</keyword>
<keyword evidence="6" id="KW-0406">Ion transport</keyword>
<keyword evidence="6" id="KW-0739">Sodium transport</keyword>
<comment type="caution">
    <text evidence="7">The sequence shown here is derived from an EMBL/GenBank/DDBJ whole genome shotgun (WGS) entry which is preliminary data.</text>
</comment>
<keyword evidence="2 6" id="KW-1003">Cell membrane</keyword>
<keyword evidence="6" id="KW-0915">Sodium</keyword>
<evidence type="ECO:0000256" key="1">
    <source>
        <dbReference type="ARBA" id="ARBA00004429"/>
    </source>
</evidence>
<comment type="catalytic activity">
    <reaction evidence="6">
        <text>Na(+)(in) + 2 H(+)(out) = Na(+)(out) + 2 H(+)(in)</text>
        <dbReference type="Rhea" id="RHEA:29251"/>
        <dbReference type="ChEBI" id="CHEBI:15378"/>
        <dbReference type="ChEBI" id="CHEBI:29101"/>
    </reaction>
</comment>
<dbReference type="InterPro" id="IPR023171">
    <property type="entry name" value="Na/H_antiporter_dom_sf"/>
</dbReference>
<feature type="transmembrane region" description="Helical" evidence="6">
    <location>
        <begin position="421"/>
        <end position="440"/>
    </location>
</feature>
<dbReference type="HAMAP" id="MF_01844">
    <property type="entry name" value="NhaA"/>
    <property type="match status" value="1"/>
</dbReference>
<evidence type="ECO:0000313" key="7">
    <source>
        <dbReference type="EMBL" id="MCM5678247.1"/>
    </source>
</evidence>
<dbReference type="RefSeq" id="WP_251776387.1">
    <property type="nucleotide sequence ID" value="NZ_JAMKFE010000001.1"/>
</dbReference>
<dbReference type="Pfam" id="PF06965">
    <property type="entry name" value="Na_H_antiport_1"/>
    <property type="match status" value="1"/>
</dbReference>
<evidence type="ECO:0000256" key="5">
    <source>
        <dbReference type="ARBA" id="ARBA00023136"/>
    </source>
</evidence>
<sequence>MSDDSSRAAYDRDLARLPKALVDRFAPSLSRFLRIEAAAGAILLLSTTAALALSNSPWSAEFLGAWDVHVGFRVGPLDYGRSLKDWINDGLMTLFFFLVALELKRELVLGELSEPRVAALSVVAAIGGMVVPAALYLALQWGLPGQHGWGTVMATDTAFVVACLALLKDRIPKSLRVFMLSLAIVDDIGAILVVAIGYSHGLNWAMLGAGALCIAAVRAMAMAGFRALPLYFVAGGFAWVAIDACGIHATTTGVILGLMTPARRWVSDKRLYAILQRVVAHPTQDLRSGSTRDRKSLQIAEVAARETLAPVERLEMGLHPWVAFAVMPLFAFANAGLSLSWDDFAHPVTAAVFAGFAVGKPLGVFAFSWLAVRAGFAVRAPDLSWRQIAGGSILAGIGFTMALFIADLAFAAPLIGSAKLGIFLASAFSAVAGLVLLSRVPPQVPAPSSR</sequence>
<feature type="transmembrane region" description="Helical" evidence="6">
    <location>
        <begin position="86"/>
        <end position="103"/>
    </location>
</feature>
<keyword evidence="4 6" id="KW-1133">Transmembrane helix</keyword>
<feature type="transmembrane region" description="Helical" evidence="6">
    <location>
        <begin position="321"/>
        <end position="341"/>
    </location>
</feature>
<evidence type="ECO:0000256" key="2">
    <source>
        <dbReference type="ARBA" id="ARBA00022475"/>
    </source>
</evidence>
<evidence type="ECO:0000313" key="8">
    <source>
        <dbReference type="Proteomes" id="UP001165541"/>
    </source>
</evidence>